<name>A0A5B7J339_PORTR</name>
<dbReference type="Proteomes" id="UP000324222">
    <property type="component" value="Unassembled WGS sequence"/>
</dbReference>
<keyword evidence="2" id="KW-1185">Reference proteome</keyword>
<protein>
    <submittedName>
        <fullName evidence="1">Uncharacterized protein</fullName>
    </submittedName>
</protein>
<proteinExistence type="predicted"/>
<gene>
    <name evidence="1" type="ORF">E2C01_083775</name>
</gene>
<dbReference type="AlphaFoldDB" id="A0A5B7J339"/>
<organism evidence="1 2">
    <name type="scientific">Portunus trituberculatus</name>
    <name type="common">Swimming crab</name>
    <name type="synonym">Neptunus trituberculatus</name>
    <dbReference type="NCBI Taxonomy" id="210409"/>
    <lineage>
        <taxon>Eukaryota</taxon>
        <taxon>Metazoa</taxon>
        <taxon>Ecdysozoa</taxon>
        <taxon>Arthropoda</taxon>
        <taxon>Crustacea</taxon>
        <taxon>Multicrustacea</taxon>
        <taxon>Malacostraca</taxon>
        <taxon>Eumalacostraca</taxon>
        <taxon>Eucarida</taxon>
        <taxon>Decapoda</taxon>
        <taxon>Pleocyemata</taxon>
        <taxon>Brachyura</taxon>
        <taxon>Eubrachyura</taxon>
        <taxon>Portunoidea</taxon>
        <taxon>Portunidae</taxon>
        <taxon>Portuninae</taxon>
        <taxon>Portunus</taxon>
    </lineage>
</organism>
<reference evidence="1 2" key="1">
    <citation type="submission" date="2019-05" db="EMBL/GenBank/DDBJ databases">
        <title>Another draft genome of Portunus trituberculatus and its Hox gene families provides insights of decapod evolution.</title>
        <authorList>
            <person name="Jeong J.-H."/>
            <person name="Song I."/>
            <person name="Kim S."/>
            <person name="Choi T."/>
            <person name="Kim D."/>
            <person name="Ryu S."/>
            <person name="Kim W."/>
        </authorList>
    </citation>
    <scope>NUCLEOTIDE SEQUENCE [LARGE SCALE GENOMIC DNA]</scope>
    <source>
        <tissue evidence="1">Muscle</tissue>
    </source>
</reference>
<accession>A0A5B7J339</accession>
<sequence>MTRLHIHSGYYLAILYTFRNWCGGLK</sequence>
<evidence type="ECO:0000313" key="2">
    <source>
        <dbReference type="Proteomes" id="UP000324222"/>
    </source>
</evidence>
<dbReference type="EMBL" id="VSRR010079164">
    <property type="protein sequence ID" value="MPC88853.1"/>
    <property type="molecule type" value="Genomic_DNA"/>
</dbReference>
<comment type="caution">
    <text evidence="1">The sequence shown here is derived from an EMBL/GenBank/DDBJ whole genome shotgun (WGS) entry which is preliminary data.</text>
</comment>
<evidence type="ECO:0000313" key="1">
    <source>
        <dbReference type="EMBL" id="MPC88853.1"/>
    </source>
</evidence>